<sequence>MDPGKGHERSGGPPSLADGAVLMADLARAVEVRERAVRQLVFALAEVNRAGVVESLEGLPLDVQLAVAHGWTAAEQAMLLDAGDVLASMPATTALWQQGRLSWSVVRDLVGQLRRFGRDLRAGVDERIGASDELIGVMAPERFAWAVAEAIDELRGATVKEREEDADAASTFLWVQMGLDGRSKVYGELDAPDTAVVLNGLDRQVEADERTAEQEETARPTRHDRRRTRAKRRGRALVGLCADRLAGRTAAGRRVDAKPLVVVHVPLDRISTTAAGRLEVAVDGALPRLSARTVEALARDADVRAVVMDGARPLTVTRRLRADAVPEDTRLAVQARDMGARDPGGRTSAPSSEVHHLTPGLHHPDRLACVSKRGHLRLIHRHGWSGHVDTTSGWITWSRGDRQIVTVPWGTQLNRA</sequence>
<dbReference type="AlphaFoldDB" id="A0A346XYD8"/>
<dbReference type="EMBL" id="CP031165">
    <property type="protein sequence ID" value="AXV07235.1"/>
    <property type="molecule type" value="Genomic_DNA"/>
</dbReference>
<proteinExistence type="predicted"/>
<feature type="region of interest" description="Disordered" evidence="1">
    <location>
        <begin position="338"/>
        <end position="360"/>
    </location>
</feature>
<evidence type="ECO:0000313" key="3">
    <source>
        <dbReference type="Proteomes" id="UP000264006"/>
    </source>
</evidence>
<evidence type="ECO:0000313" key="2">
    <source>
        <dbReference type="EMBL" id="AXV07235.1"/>
    </source>
</evidence>
<dbReference type="Proteomes" id="UP000264006">
    <property type="component" value="Chromosome"/>
</dbReference>
<dbReference type="OrthoDB" id="3541361at2"/>
<organism evidence="2 3">
    <name type="scientific">Euzebya pacifica</name>
    <dbReference type="NCBI Taxonomy" id="1608957"/>
    <lineage>
        <taxon>Bacteria</taxon>
        <taxon>Bacillati</taxon>
        <taxon>Actinomycetota</taxon>
        <taxon>Nitriliruptoria</taxon>
        <taxon>Euzebyales</taxon>
    </lineage>
</organism>
<feature type="region of interest" description="Disordered" evidence="1">
    <location>
        <begin position="207"/>
        <end position="230"/>
    </location>
</feature>
<evidence type="ECO:0000256" key="1">
    <source>
        <dbReference type="SAM" id="MobiDB-lite"/>
    </source>
</evidence>
<name>A0A346XYD8_9ACTN</name>
<keyword evidence="3" id="KW-1185">Reference proteome</keyword>
<evidence type="ECO:0008006" key="4">
    <source>
        <dbReference type="Google" id="ProtNLM"/>
    </source>
</evidence>
<gene>
    <name evidence="2" type="ORF">DVS28_a2554</name>
</gene>
<accession>A0A346XYD8</accession>
<dbReference type="RefSeq" id="WP_114591759.1">
    <property type="nucleotide sequence ID" value="NZ_CP031165.1"/>
</dbReference>
<feature type="compositionally biased region" description="Basic and acidic residues" evidence="1">
    <location>
        <begin position="207"/>
        <end position="221"/>
    </location>
</feature>
<protein>
    <recommendedName>
        <fullName evidence="4">DUF222 domain-containing protein</fullName>
    </recommendedName>
</protein>
<dbReference type="KEGG" id="euz:DVS28_a2554"/>
<reference evidence="2 3" key="1">
    <citation type="submission" date="2018-09" db="EMBL/GenBank/DDBJ databases">
        <title>Complete genome sequence of Euzebya sp. DY32-46 isolated from seawater of Pacific Ocean.</title>
        <authorList>
            <person name="Xu L."/>
            <person name="Wu Y.-H."/>
            <person name="Xu X.-W."/>
        </authorList>
    </citation>
    <scope>NUCLEOTIDE SEQUENCE [LARGE SCALE GENOMIC DNA]</scope>
    <source>
        <strain evidence="2 3">DY32-46</strain>
    </source>
</reference>